<accession>A0AAP3DCZ4</accession>
<feature type="signal peptide" evidence="2">
    <location>
        <begin position="1"/>
        <end position="19"/>
    </location>
</feature>
<dbReference type="Proteomes" id="UP001077662">
    <property type="component" value="Unassembled WGS sequence"/>
</dbReference>
<dbReference type="Pfam" id="PF09580">
    <property type="entry name" value="Spore_YhcN_YlaJ"/>
    <property type="match status" value="1"/>
</dbReference>
<evidence type="ECO:0000313" key="5">
    <source>
        <dbReference type="Proteomes" id="UP000239759"/>
    </source>
</evidence>
<organism evidence="3 6">
    <name type="scientific">Brevibacillus laterosporus</name>
    <name type="common">Bacillus laterosporus</name>
    <dbReference type="NCBI Taxonomy" id="1465"/>
    <lineage>
        <taxon>Bacteria</taxon>
        <taxon>Bacillati</taxon>
        <taxon>Bacillota</taxon>
        <taxon>Bacilli</taxon>
        <taxon>Bacillales</taxon>
        <taxon>Paenibacillaceae</taxon>
        <taxon>Brevibacillus</taxon>
    </lineage>
</organism>
<sequence>MQKKWIFATVASLALLTSACGTTPGGGTAQTKSYSTSAYTNRMNYGTSTNNYDYEGFGYRNNAGRPTFFYGSEPNYNDYLRNGRTSAYRATPYGTTAPSSMYNSNAYSSSGYPYSGRTLTKGASLYSNESYGQSYRMNGVGIYNAYGSPNSTQSYPYYNAMNGTGAPSIYSTYNTSYGQNANTTGYAVVQRNQLRGYEKTPRVYIDRDALAQAVGQVVCSVPGIDNATVLVTDEEIFVGVKTSDKDDHSATVKARNSALSISPRYYKVYLTNDQNMTKELSHVANSSAKTASTQSTSGTTHAQTVDRLVKSFGGMTDYEKTKSMMNKTQSRTR</sequence>
<protein>
    <submittedName>
        <fullName evidence="4">Sporulation protein</fullName>
    </submittedName>
    <submittedName>
        <fullName evidence="3">YhcN/YlaJ family sporulation lipoprotein</fullName>
    </submittedName>
</protein>
<keyword evidence="3" id="KW-0449">Lipoprotein</keyword>
<reference evidence="4 5" key="1">
    <citation type="submission" date="2018-02" db="EMBL/GenBank/DDBJ databases">
        <title>Comparative analysis of genomes of three Brevibacillus laterosporus strains producers of potent antimicrobials isolated from silage.</title>
        <authorList>
            <person name="Kojic M."/>
            <person name="Miljkovic M."/>
            <person name="Studholme D."/>
            <person name="Filipic B."/>
        </authorList>
    </citation>
    <scope>NUCLEOTIDE SEQUENCE [LARGE SCALE GENOMIC DNA]</scope>
    <source>
        <strain evidence="4 5">BGSP11</strain>
    </source>
</reference>
<evidence type="ECO:0000256" key="2">
    <source>
        <dbReference type="SAM" id="SignalP"/>
    </source>
</evidence>
<evidence type="ECO:0000313" key="4">
    <source>
        <dbReference type="EMBL" id="PPB02219.1"/>
    </source>
</evidence>
<dbReference type="EMBL" id="PRKQ01000013">
    <property type="protein sequence ID" value="PPB02219.1"/>
    <property type="molecule type" value="Genomic_DNA"/>
</dbReference>
<dbReference type="Proteomes" id="UP000239759">
    <property type="component" value="Unassembled WGS sequence"/>
</dbReference>
<proteinExistence type="predicted"/>
<gene>
    <name evidence="4" type="ORF">C4A77_12260</name>
    <name evidence="3" type="ORF">O0554_02340</name>
</gene>
<feature type="region of interest" description="Disordered" evidence="1">
    <location>
        <begin position="283"/>
        <end position="305"/>
    </location>
</feature>
<dbReference type="PROSITE" id="PS51257">
    <property type="entry name" value="PROKAR_LIPOPROTEIN"/>
    <property type="match status" value="1"/>
</dbReference>
<evidence type="ECO:0000313" key="3">
    <source>
        <dbReference type="EMBL" id="MCZ0805762.1"/>
    </source>
</evidence>
<dbReference type="AlphaFoldDB" id="A0AAP3DCZ4"/>
<evidence type="ECO:0000313" key="6">
    <source>
        <dbReference type="Proteomes" id="UP001077662"/>
    </source>
</evidence>
<dbReference type="EMBL" id="JAPTNE010000003">
    <property type="protein sequence ID" value="MCZ0805762.1"/>
    <property type="molecule type" value="Genomic_DNA"/>
</dbReference>
<reference evidence="3" key="2">
    <citation type="submission" date="2022-09" db="EMBL/GenBank/DDBJ databases">
        <title>Genome analysis and characterization of larvicidal activity of Brevibacillus strains.</title>
        <authorList>
            <person name="Patrusheva E.V."/>
            <person name="Izotova A.O."/>
            <person name="Toshchakov S.V."/>
            <person name="Sineoky S.P."/>
        </authorList>
    </citation>
    <scope>NUCLEOTIDE SEQUENCE</scope>
    <source>
        <strain evidence="3">VKPM_B-13247</strain>
    </source>
</reference>
<feature type="chain" id="PRO_5042796885" evidence="2">
    <location>
        <begin position="20"/>
        <end position="333"/>
    </location>
</feature>
<dbReference type="RefSeq" id="WP_104031983.1">
    <property type="nucleotide sequence ID" value="NZ_CP032410.1"/>
</dbReference>
<comment type="caution">
    <text evidence="3">The sequence shown here is derived from an EMBL/GenBank/DDBJ whole genome shotgun (WGS) entry which is preliminary data.</text>
</comment>
<dbReference type="InterPro" id="IPR019076">
    <property type="entry name" value="Spore_lipoprot_YhcN/YlaJ-like"/>
</dbReference>
<feature type="compositionally biased region" description="Low complexity" evidence="1">
    <location>
        <begin position="284"/>
        <end position="303"/>
    </location>
</feature>
<name>A0AAP3DCZ4_BRELA</name>
<keyword evidence="2" id="KW-0732">Signal</keyword>
<evidence type="ECO:0000256" key="1">
    <source>
        <dbReference type="SAM" id="MobiDB-lite"/>
    </source>
</evidence>